<dbReference type="EMBL" id="BPLR01013611">
    <property type="protein sequence ID" value="GIY62341.1"/>
    <property type="molecule type" value="Genomic_DNA"/>
</dbReference>
<proteinExistence type="predicted"/>
<name>A0AAV4UX72_CAEEX</name>
<accession>A0AAV4UX72</accession>
<sequence length="105" mass="12285">MQVINIFFHKTATSQTYLEKNSTSLYPQHIKLHRDRTPRHPRQAQLQFRCQVKKQSTLGEEVVDADRQGGKGAANWHLSEDAYLRYKSPPDHPNYQWLASGRHRS</sequence>
<keyword evidence="2" id="KW-1185">Reference proteome</keyword>
<protein>
    <submittedName>
        <fullName evidence="1">Uncharacterized protein</fullName>
    </submittedName>
</protein>
<organism evidence="1 2">
    <name type="scientific">Caerostris extrusa</name>
    <name type="common">Bark spider</name>
    <name type="synonym">Caerostris bankana</name>
    <dbReference type="NCBI Taxonomy" id="172846"/>
    <lineage>
        <taxon>Eukaryota</taxon>
        <taxon>Metazoa</taxon>
        <taxon>Ecdysozoa</taxon>
        <taxon>Arthropoda</taxon>
        <taxon>Chelicerata</taxon>
        <taxon>Arachnida</taxon>
        <taxon>Araneae</taxon>
        <taxon>Araneomorphae</taxon>
        <taxon>Entelegynae</taxon>
        <taxon>Araneoidea</taxon>
        <taxon>Araneidae</taxon>
        <taxon>Caerostris</taxon>
    </lineage>
</organism>
<dbReference type="Proteomes" id="UP001054945">
    <property type="component" value="Unassembled WGS sequence"/>
</dbReference>
<evidence type="ECO:0000313" key="1">
    <source>
        <dbReference type="EMBL" id="GIY62341.1"/>
    </source>
</evidence>
<evidence type="ECO:0000313" key="2">
    <source>
        <dbReference type="Proteomes" id="UP001054945"/>
    </source>
</evidence>
<comment type="caution">
    <text evidence="1">The sequence shown here is derived from an EMBL/GenBank/DDBJ whole genome shotgun (WGS) entry which is preliminary data.</text>
</comment>
<dbReference type="AlphaFoldDB" id="A0AAV4UX72"/>
<reference evidence="1 2" key="1">
    <citation type="submission" date="2021-06" db="EMBL/GenBank/DDBJ databases">
        <title>Caerostris extrusa draft genome.</title>
        <authorList>
            <person name="Kono N."/>
            <person name="Arakawa K."/>
        </authorList>
    </citation>
    <scope>NUCLEOTIDE SEQUENCE [LARGE SCALE GENOMIC DNA]</scope>
</reference>
<gene>
    <name evidence="1" type="ORF">CEXT_594361</name>
</gene>